<reference evidence="16" key="1">
    <citation type="submission" date="2022-12" db="EMBL/GenBank/DDBJ databases">
        <title>Chromosome-level genome assembly of the bean flower thrips Megalurothrips usitatus.</title>
        <authorList>
            <person name="Ma L."/>
            <person name="Liu Q."/>
            <person name="Li H."/>
            <person name="Cai W."/>
        </authorList>
    </citation>
    <scope>NUCLEOTIDE SEQUENCE</scope>
    <source>
        <strain evidence="16">Cailab_2022a</strain>
    </source>
</reference>
<keyword evidence="17" id="KW-1185">Reference proteome</keyword>
<evidence type="ECO:0000256" key="9">
    <source>
        <dbReference type="ARBA" id="ARBA00022837"/>
    </source>
</evidence>
<keyword evidence="10" id="KW-1133">Transmembrane helix</keyword>
<feature type="compositionally biased region" description="Polar residues" evidence="14">
    <location>
        <begin position="273"/>
        <end position="298"/>
    </location>
</feature>
<keyword evidence="12" id="KW-0472">Membrane</keyword>
<evidence type="ECO:0000256" key="10">
    <source>
        <dbReference type="ARBA" id="ARBA00022989"/>
    </source>
</evidence>
<dbReference type="GO" id="GO:0006816">
    <property type="term" value="P:calcium ion transport"/>
    <property type="evidence" value="ECO:0007669"/>
    <property type="project" value="UniProtKB-KW"/>
</dbReference>
<evidence type="ECO:0000256" key="7">
    <source>
        <dbReference type="ARBA" id="ARBA00022729"/>
    </source>
</evidence>
<keyword evidence="11" id="KW-0406">Ion transport</keyword>
<evidence type="ECO:0000256" key="4">
    <source>
        <dbReference type="ARBA" id="ARBA00022448"/>
    </source>
</evidence>
<feature type="signal peptide" evidence="15">
    <location>
        <begin position="1"/>
        <end position="28"/>
    </location>
</feature>
<dbReference type="AlphaFoldDB" id="A0AAV7XI79"/>
<protein>
    <recommendedName>
        <fullName evidence="3">Store-operated calcium entry-associated regulatory factor</fullName>
    </recommendedName>
    <alternativeName>
        <fullName evidence="13">Transmembrane protein 66</fullName>
    </alternativeName>
</protein>
<evidence type="ECO:0000256" key="2">
    <source>
        <dbReference type="ARBA" id="ARBA00006833"/>
    </source>
</evidence>
<comment type="subcellular location">
    <subcellularLocation>
        <location evidence="1">Endoplasmic reticulum membrane</location>
        <topology evidence="1">Single-pass type I membrane protein</topology>
    </subcellularLocation>
</comment>
<evidence type="ECO:0000256" key="13">
    <source>
        <dbReference type="ARBA" id="ARBA00031116"/>
    </source>
</evidence>
<name>A0AAV7XI79_9NEOP</name>
<evidence type="ECO:0000256" key="8">
    <source>
        <dbReference type="ARBA" id="ARBA00022824"/>
    </source>
</evidence>
<keyword evidence="9" id="KW-0106">Calcium</keyword>
<evidence type="ECO:0000256" key="15">
    <source>
        <dbReference type="SAM" id="SignalP"/>
    </source>
</evidence>
<feature type="region of interest" description="Disordered" evidence="14">
    <location>
        <begin position="271"/>
        <end position="319"/>
    </location>
</feature>
<evidence type="ECO:0000256" key="5">
    <source>
        <dbReference type="ARBA" id="ARBA00022568"/>
    </source>
</evidence>
<keyword evidence="4" id="KW-0813">Transport</keyword>
<evidence type="ECO:0000313" key="16">
    <source>
        <dbReference type="EMBL" id="KAJ1524125.1"/>
    </source>
</evidence>
<feature type="region of interest" description="Disordered" evidence="14">
    <location>
        <begin position="172"/>
        <end position="231"/>
    </location>
</feature>
<evidence type="ECO:0000256" key="3">
    <source>
        <dbReference type="ARBA" id="ARBA00016584"/>
    </source>
</evidence>
<evidence type="ECO:0000256" key="1">
    <source>
        <dbReference type="ARBA" id="ARBA00004115"/>
    </source>
</evidence>
<evidence type="ECO:0000256" key="14">
    <source>
        <dbReference type="SAM" id="MobiDB-lite"/>
    </source>
</evidence>
<dbReference type="PANTHER" id="PTHR15929:SF0">
    <property type="entry name" value="STORE-OPERATED CALCIUM ENTRY-ASSOCIATED REGULATORY FACTOR"/>
    <property type="match status" value="1"/>
</dbReference>
<evidence type="ECO:0000313" key="17">
    <source>
        <dbReference type="Proteomes" id="UP001075354"/>
    </source>
</evidence>
<keyword evidence="7 15" id="KW-0732">Signal</keyword>
<dbReference type="Proteomes" id="UP001075354">
    <property type="component" value="Chromosome 9"/>
</dbReference>
<sequence length="319" mass="33943">MGLKVNMQSLCCLMISLLVMMNGDWVEASFKERVLYKDLGTLHFYQGQHTTARRTRPVPQLVCLKGCNYPQPSVVQCSNAGWDGTSNLWKCKAQLEQPYALDQVEVVCEGYNRPDDPFVTVGSCSLEFSIKRKGKSVPGAVDEPPVKAIPFVLCVAVLIFLMYKICLKPEDDGADTRPNGPGPGSGPGRGPQMGWNIPGMNQRHRHAPNAPGYGFAPGSGSCGDQGTADGANGSGGSGSGFWTGLAAGGVLGYLAGGNRNRKYVKNLARSTGGMFSSGETESSYFGRGSSSEGTSGLFGSNEDEPSTSESVATARYRQR</sequence>
<evidence type="ECO:0000256" key="11">
    <source>
        <dbReference type="ARBA" id="ARBA00023065"/>
    </source>
</evidence>
<proteinExistence type="inferred from homology"/>
<dbReference type="InterPro" id="IPR009567">
    <property type="entry name" value="SARAF"/>
</dbReference>
<evidence type="ECO:0000256" key="6">
    <source>
        <dbReference type="ARBA" id="ARBA00022692"/>
    </source>
</evidence>
<dbReference type="GO" id="GO:2001256">
    <property type="term" value="P:regulation of store-operated calcium entry"/>
    <property type="evidence" value="ECO:0007669"/>
    <property type="project" value="InterPro"/>
</dbReference>
<dbReference type="Pfam" id="PF06682">
    <property type="entry name" value="SARAF"/>
    <property type="match status" value="1"/>
</dbReference>
<feature type="compositionally biased region" description="Gly residues" evidence="14">
    <location>
        <begin position="182"/>
        <end position="191"/>
    </location>
</feature>
<accession>A0AAV7XI79</accession>
<dbReference type="GO" id="GO:0005789">
    <property type="term" value="C:endoplasmic reticulum membrane"/>
    <property type="evidence" value="ECO:0007669"/>
    <property type="project" value="UniProtKB-SubCell"/>
</dbReference>
<evidence type="ECO:0000256" key="12">
    <source>
        <dbReference type="ARBA" id="ARBA00023136"/>
    </source>
</evidence>
<keyword evidence="8" id="KW-0256">Endoplasmic reticulum</keyword>
<comment type="similarity">
    <text evidence="2">Belongs to the SARAF family.</text>
</comment>
<keyword evidence="6" id="KW-0812">Transmembrane</keyword>
<organism evidence="16 17">
    <name type="scientific">Megalurothrips usitatus</name>
    <name type="common">bean blossom thrips</name>
    <dbReference type="NCBI Taxonomy" id="439358"/>
    <lineage>
        <taxon>Eukaryota</taxon>
        <taxon>Metazoa</taxon>
        <taxon>Ecdysozoa</taxon>
        <taxon>Arthropoda</taxon>
        <taxon>Hexapoda</taxon>
        <taxon>Insecta</taxon>
        <taxon>Pterygota</taxon>
        <taxon>Neoptera</taxon>
        <taxon>Paraneoptera</taxon>
        <taxon>Thysanoptera</taxon>
        <taxon>Terebrantia</taxon>
        <taxon>Thripoidea</taxon>
        <taxon>Thripidae</taxon>
        <taxon>Megalurothrips</taxon>
    </lineage>
</organism>
<gene>
    <name evidence="16" type="ORF">ONE63_010656</name>
</gene>
<comment type="caution">
    <text evidence="16">The sequence shown here is derived from an EMBL/GenBank/DDBJ whole genome shotgun (WGS) entry which is preliminary data.</text>
</comment>
<dbReference type="EMBL" id="JAPTSV010000009">
    <property type="protein sequence ID" value="KAJ1524125.1"/>
    <property type="molecule type" value="Genomic_DNA"/>
</dbReference>
<dbReference type="PANTHER" id="PTHR15929">
    <property type="entry name" value="STORE-OPERATED CALCIUM ENTRY-ASSOCIATED REGULATORY FACTOR"/>
    <property type="match status" value="1"/>
</dbReference>
<keyword evidence="5" id="KW-0109">Calcium transport</keyword>
<feature type="chain" id="PRO_5043933537" description="Store-operated calcium entry-associated regulatory factor" evidence="15">
    <location>
        <begin position="29"/>
        <end position="319"/>
    </location>
</feature>